<dbReference type="InterPro" id="IPR030386">
    <property type="entry name" value="G_GB1_RHD3_dom"/>
</dbReference>
<keyword evidence="1" id="KW-0547">Nucleotide-binding</keyword>
<dbReference type="Proteomes" id="UP000186817">
    <property type="component" value="Unassembled WGS sequence"/>
</dbReference>
<evidence type="ECO:0000256" key="3">
    <source>
        <dbReference type="PROSITE-ProRule" id="PRU01052"/>
    </source>
</evidence>
<comment type="caution">
    <text evidence="6">The sequence shown here is derived from an EMBL/GenBank/DDBJ whole genome shotgun (WGS) entry which is preliminary data.</text>
</comment>
<evidence type="ECO:0000256" key="1">
    <source>
        <dbReference type="ARBA" id="ARBA00022741"/>
    </source>
</evidence>
<reference evidence="6 7" key="1">
    <citation type="submission" date="2016-02" db="EMBL/GenBank/DDBJ databases">
        <title>Genome analysis of coral dinoflagellate symbionts highlights evolutionary adaptations to a symbiotic lifestyle.</title>
        <authorList>
            <person name="Aranda M."/>
            <person name="Li Y."/>
            <person name="Liew Y.J."/>
            <person name="Baumgarten S."/>
            <person name="Simakov O."/>
            <person name="Wilson M."/>
            <person name="Piel J."/>
            <person name="Ashoor H."/>
            <person name="Bougouffa S."/>
            <person name="Bajic V.B."/>
            <person name="Ryu T."/>
            <person name="Ravasi T."/>
            <person name="Bayer T."/>
            <person name="Micklem G."/>
            <person name="Kim H."/>
            <person name="Bhak J."/>
            <person name="Lajeunesse T.C."/>
            <person name="Voolstra C.R."/>
        </authorList>
    </citation>
    <scope>NUCLEOTIDE SEQUENCE [LARGE SCALE GENOMIC DNA]</scope>
    <source>
        <strain evidence="6 7">CCMP2467</strain>
    </source>
</reference>
<dbReference type="GO" id="GO:0003924">
    <property type="term" value="F:GTPase activity"/>
    <property type="evidence" value="ECO:0007669"/>
    <property type="project" value="InterPro"/>
</dbReference>
<dbReference type="Gene3D" id="3.40.50.300">
    <property type="entry name" value="P-loop containing nucleotide triphosphate hydrolases"/>
    <property type="match status" value="1"/>
</dbReference>
<keyword evidence="2" id="KW-0342">GTP-binding</keyword>
<dbReference type="Pfam" id="PF02263">
    <property type="entry name" value="GBP"/>
    <property type="match status" value="1"/>
</dbReference>
<dbReference type="EMBL" id="LSRX01000795">
    <property type="protein sequence ID" value="OLP88767.1"/>
    <property type="molecule type" value="Genomic_DNA"/>
</dbReference>
<evidence type="ECO:0000313" key="7">
    <source>
        <dbReference type="Proteomes" id="UP000186817"/>
    </source>
</evidence>
<dbReference type="OrthoDB" id="7788754at2759"/>
<keyword evidence="7" id="KW-1185">Reference proteome</keyword>
<comment type="similarity">
    <text evidence="3">Belongs to the TRAFAC class dynamin-like GTPase superfamily. GB1/RHD3 GTPase family.</text>
</comment>
<keyword evidence="4" id="KW-0175">Coiled coil</keyword>
<evidence type="ECO:0000256" key="4">
    <source>
        <dbReference type="SAM" id="Coils"/>
    </source>
</evidence>
<dbReference type="AlphaFoldDB" id="A0A1Q9D0S6"/>
<organism evidence="6 7">
    <name type="scientific">Symbiodinium microadriaticum</name>
    <name type="common">Dinoflagellate</name>
    <name type="synonym">Zooxanthella microadriatica</name>
    <dbReference type="NCBI Taxonomy" id="2951"/>
    <lineage>
        <taxon>Eukaryota</taxon>
        <taxon>Sar</taxon>
        <taxon>Alveolata</taxon>
        <taxon>Dinophyceae</taxon>
        <taxon>Suessiales</taxon>
        <taxon>Symbiodiniaceae</taxon>
        <taxon>Symbiodinium</taxon>
    </lineage>
</organism>
<name>A0A1Q9D0S6_SYMMI</name>
<evidence type="ECO:0000259" key="5">
    <source>
        <dbReference type="PROSITE" id="PS51715"/>
    </source>
</evidence>
<proteinExistence type="inferred from homology"/>
<dbReference type="PROSITE" id="PS51715">
    <property type="entry name" value="G_GB1_RHD3"/>
    <property type="match status" value="1"/>
</dbReference>
<gene>
    <name evidence="6" type="primary">Atl1</name>
    <name evidence="6" type="ORF">AK812_SmicGene29845</name>
</gene>
<dbReference type="SUPFAM" id="SSF52540">
    <property type="entry name" value="P-loop containing nucleoside triphosphate hydrolases"/>
    <property type="match status" value="1"/>
</dbReference>
<protein>
    <submittedName>
        <fullName evidence="6">Atlastin-1</fullName>
    </submittedName>
</protein>
<dbReference type="GO" id="GO:0005525">
    <property type="term" value="F:GTP binding"/>
    <property type="evidence" value="ECO:0007669"/>
    <property type="project" value="UniProtKB-KW"/>
</dbReference>
<dbReference type="InterPro" id="IPR015894">
    <property type="entry name" value="Guanylate-bd_N"/>
</dbReference>
<evidence type="ECO:0000256" key="2">
    <source>
        <dbReference type="ARBA" id="ARBA00023134"/>
    </source>
</evidence>
<feature type="domain" description="GB1/RHD3-type G" evidence="5">
    <location>
        <begin position="106"/>
        <end position="272"/>
    </location>
</feature>
<accession>A0A1Q9D0S6</accession>
<dbReference type="PANTHER" id="PTHR10751">
    <property type="entry name" value="GUANYLATE BINDING PROTEIN"/>
    <property type="match status" value="1"/>
</dbReference>
<dbReference type="InterPro" id="IPR027417">
    <property type="entry name" value="P-loop_NTPase"/>
</dbReference>
<sequence>MAALPLCTTTSRRDAALRQTSALGDSRPSHGRHVVGSRSFVNAFATAGACRAIRRSSKHTARGTRAVSRALSVPQAVRLVSVKEGQLVIDDASLLRLVTALQASSCTHIAVISIAGALRQGKSFFLDLFARYLESSDSWLADSLQDHQRFHWSSGMERVTDGVWVCPHVFQVPSSEKTRVGILLMDTQGTYEPGATRWQNDSLLGLAGLLSSTLLFNISKQLQEDTVEDLQAAMDMLQMTCRQHGRPPPRPDSKNLTFLVRDWAHADPQELLFEDDLATSQGLPMSDQEQSVLASFVHSTTAGQGLGQFFESLHCRTLPHPGHIDRPGWTGLSSDISSGFINKCGRLFDTLADAASAQACAAIGVQDFEQTLKEFVILLNSTQDFTEGKSRSAVLSDLSMLNAMDRARSSYRANMYRAGALMKGKAIPQILLGEVAGTRALVAQDLAAAHRDSVAVAGDELRRLALFSDECAVAQSASELEEELEKELPRLQEENRQWNQQRLNGLAELTLAAVTVSGLVPPAAPGIAAVMMPAYALQLWRFKIAGGDFMANSIELHKAMLRTERTWAKDVRTSAFRKLYGCFVDSSDEMLLEVFVFTELRSFTSSRLRKELEELLGLQPGGLQSYGSSQLMGIVLEASEEVQDEGRHSADEG</sequence>
<evidence type="ECO:0000313" key="6">
    <source>
        <dbReference type="EMBL" id="OLP88767.1"/>
    </source>
</evidence>
<feature type="coiled-coil region" evidence="4">
    <location>
        <begin position="474"/>
        <end position="501"/>
    </location>
</feature>